<accession>A0AAV9RRC5</accession>
<dbReference type="EMBL" id="JAHHUM010001479">
    <property type="protein sequence ID" value="KAK5611424.1"/>
    <property type="molecule type" value="Genomic_DNA"/>
</dbReference>
<evidence type="ECO:0000313" key="3">
    <source>
        <dbReference type="Proteomes" id="UP001311232"/>
    </source>
</evidence>
<feature type="region of interest" description="Disordered" evidence="1">
    <location>
        <begin position="50"/>
        <end position="77"/>
    </location>
</feature>
<gene>
    <name evidence="2" type="ORF">CRENBAI_016894</name>
</gene>
<keyword evidence="3" id="KW-1185">Reference proteome</keyword>
<evidence type="ECO:0000256" key="1">
    <source>
        <dbReference type="SAM" id="MobiDB-lite"/>
    </source>
</evidence>
<name>A0AAV9RRC5_9TELE</name>
<protein>
    <submittedName>
        <fullName evidence="2">Uncharacterized protein</fullName>
    </submittedName>
</protein>
<dbReference type="Proteomes" id="UP001311232">
    <property type="component" value="Unassembled WGS sequence"/>
</dbReference>
<sequence>MGYCRCSELQKERGFLTFPDLSRPTPPLCPFYNTDDSELRRPALFKAVFTPAGPPTAPRSSAARSQRPGLVSGADGDEASFFRPDSSGCKHKAPAAQSRLGAAFGMPHRAAGSKSEASVIVDAFRCVEVAVPRDRAACPAAVLCDLSSGFLYGV</sequence>
<reference evidence="2 3" key="1">
    <citation type="submission" date="2021-06" db="EMBL/GenBank/DDBJ databases">
        <authorList>
            <person name="Palmer J.M."/>
        </authorList>
    </citation>
    <scope>NUCLEOTIDE SEQUENCE [LARGE SCALE GENOMIC DNA]</scope>
    <source>
        <strain evidence="2 3">MEX-2019</strain>
        <tissue evidence="2">Muscle</tissue>
    </source>
</reference>
<dbReference type="AlphaFoldDB" id="A0AAV9RRC5"/>
<organism evidence="2 3">
    <name type="scientific">Crenichthys baileyi</name>
    <name type="common">White River springfish</name>
    <dbReference type="NCBI Taxonomy" id="28760"/>
    <lineage>
        <taxon>Eukaryota</taxon>
        <taxon>Metazoa</taxon>
        <taxon>Chordata</taxon>
        <taxon>Craniata</taxon>
        <taxon>Vertebrata</taxon>
        <taxon>Euteleostomi</taxon>
        <taxon>Actinopterygii</taxon>
        <taxon>Neopterygii</taxon>
        <taxon>Teleostei</taxon>
        <taxon>Neoteleostei</taxon>
        <taxon>Acanthomorphata</taxon>
        <taxon>Ovalentaria</taxon>
        <taxon>Atherinomorphae</taxon>
        <taxon>Cyprinodontiformes</taxon>
        <taxon>Goodeidae</taxon>
        <taxon>Crenichthys</taxon>
    </lineage>
</organism>
<proteinExistence type="predicted"/>
<evidence type="ECO:0000313" key="2">
    <source>
        <dbReference type="EMBL" id="KAK5611424.1"/>
    </source>
</evidence>
<comment type="caution">
    <text evidence="2">The sequence shown here is derived from an EMBL/GenBank/DDBJ whole genome shotgun (WGS) entry which is preliminary data.</text>
</comment>